<dbReference type="SUPFAM" id="SSF53850">
    <property type="entry name" value="Periplasmic binding protein-like II"/>
    <property type="match status" value="1"/>
</dbReference>
<dbReference type="GO" id="GO:0003677">
    <property type="term" value="F:DNA binding"/>
    <property type="evidence" value="ECO:0007669"/>
    <property type="project" value="UniProtKB-KW"/>
</dbReference>
<dbReference type="InterPro" id="IPR000847">
    <property type="entry name" value="LysR_HTH_N"/>
</dbReference>
<dbReference type="Gene3D" id="1.10.10.10">
    <property type="entry name" value="Winged helix-like DNA-binding domain superfamily/Winged helix DNA-binding domain"/>
    <property type="match status" value="1"/>
</dbReference>
<evidence type="ECO:0000313" key="7">
    <source>
        <dbReference type="EMBL" id="TDQ47514.1"/>
    </source>
</evidence>
<dbReference type="Pfam" id="PF03466">
    <property type="entry name" value="LysR_substrate"/>
    <property type="match status" value="1"/>
</dbReference>
<proteinExistence type="inferred from homology"/>
<dbReference type="Gene3D" id="3.40.190.10">
    <property type="entry name" value="Periplasmic binding protein-like II"/>
    <property type="match status" value="2"/>
</dbReference>
<evidence type="ECO:0000256" key="4">
    <source>
        <dbReference type="ARBA" id="ARBA00023159"/>
    </source>
</evidence>
<evidence type="ECO:0000256" key="3">
    <source>
        <dbReference type="ARBA" id="ARBA00023125"/>
    </source>
</evidence>
<evidence type="ECO:0000256" key="2">
    <source>
        <dbReference type="ARBA" id="ARBA00023015"/>
    </source>
</evidence>
<dbReference type="InterPro" id="IPR036390">
    <property type="entry name" value="WH_DNA-bd_sf"/>
</dbReference>
<dbReference type="FunFam" id="1.10.10.10:FF:000001">
    <property type="entry name" value="LysR family transcriptional regulator"/>
    <property type="match status" value="1"/>
</dbReference>
<comment type="caution">
    <text evidence="7">The sequence shown here is derived from an EMBL/GenBank/DDBJ whole genome shotgun (WGS) entry which is preliminary data.</text>
</comment>
<dbReference type="InterPro" id="IPR005119">
    <property type="entry name" value="LysR_subst-bd"/>
</dbReference>
<keyword evidence="5" id="KW-0804">Transcription</keyword>
<keyword evidence="3" id="KW-0238">DNA-binding</keyword>
<evidence type="ECO:0000256" key="5">
    <source>
        <dbReference type="ARBA" id="ARBA00023163"/>
    </source>
</evidence>
<reference evidence="7 8" key="1">
    <citation type="submission" date="2019-03" db="EMBL/GenBank/DDBJ databases">
        <title>Genomic Encyclopedia of Type Strains, Phase IV (KMG-IV): sequencing the most valuable type-strain genomes for metagenomic binning, comparative biology and taxonomic classification.</title>
        <authorList>
            <person name="Goeker M."/>
        </authorList>
    </citation>
    <scope>NUCLEOTIDE SEQUENCE [LARGE SCALE GENOMIC DNA]</scope>
    <source>
        <strain evidence="7 8">DSM 103792</strain>
    </source>
</reference>
<feature type="domain" description="HTH lysR-type" evidence="6">
    <location>
        <begin position="1"/>
        <end position="58"/>
    </location>
</feature>
<organism evidence="7 8">
    <name type="scientific">Permianibacter aggregans</name>
    <dbReference type="NCBI Taxonomy" id="1510150"/>
    <lineage>
        <taxon>Bacteria</taxon>
        <taxon>Pseudomonadati</taxon>
        <taxon>Pseudomonadota</taxon>
        <taxon>Gammaproteobacteria</taxon>
        <taxon>Pseudomonadales</taxon>
        <taxon>Pseudomonadaceae</taxon>
        <taxon>Permianibacter</taxon>
    </lineage>
</organism>
<dbReference type="PROSITE" id="PS50931">
    <property type="entry name" value="HTH_LYSR"/>
    <property type="match status" value="1"/>
</dbReference>
<name>A0A4R6UVI3_9GAMM</name>
<gene>
    <name evidence="7" type="ORF">EV696_110106</name>
</gene>
<evidence type="ECO:0000256" key="1">
    <source>
        <dbReference type="ARBA" id="ARBA00009437"/>
    </source>
</evidence>
<dbReference type="InterPro" id="IPR036388">
    <property type="entry name" value="WH-like_DNA-bd_sf"/>
</dbReference>
<evidence type="ECO:0000313" key="8">
    <source>
        <dbReference type="Proteomes" id="UP000295375"/>
    </source>
</evidence>
<dbReference type="AlphaFoldDB" id="A0A4R6UVI3"/>
<dbReference type="GO" id="GO:0003700">
    <property type="term" value="F:DNA-binding transcription factor activity"/>
    <property type="evidence" value="ECO:0007669"/>
    <property type="project" value="InterPro"/>
</dbReference>
<dbReference type="FunFam" id="3.40.190.10:FF:000027">
    <property type="entry name" value="DNA-binding transcriptional regulator OxyR"/>
    <property type="match status" value="1"/>
</dbReference>
<evidence type="ECO:0000259" key="6">
    <source>
        <dbReference type="PROSITE" id="PS50931"/>
    </source>
</evidence>
<accession>A0A4R6UVI3</accession>
<dbReference type="SUPFAM" id="SSF46785">
    <property type="entry name" value="Winged helix' DNA-binding domain"/>
    <property type="match status" value="1"/>
</dbReference>
<dbReference type="CDD" id="cd08411">
    <property type="entry name" value="PBP2_OxyR"/>
    <property type="match status" value="1"/>
</dbReference>
<dbReference type="PANTHER" id="PTHR30346">
    <property type="entry name" value="TRANSCRIPTIONAL DUAL REGULATOR HCAR-RELATED"/>
    <property type="match status" value="1"/>
</dbReference>
<dbReference type="RefSeq" id="WP_133591186.1">
    <property type="nucleotide sequence ID" value="NZ_CP037953.1"/>
</dbReference>
<protein>
    <submittedName>
        <fullName evidence="7">LysR family transcriptional regulator</fullName>
    </submittedName>
</protein>
<sequence>MNLRDLQYLVAVADHQHFGKAAEACYVSQPTLSQQIKKLEEHLGTALFERDHRSVRLTPIGQEIVGRARRVLQEADGLVQLAKSAGDPAVGELRIGAFPTLAPYYLPKVLPMVRKRLPDLKLYLVEDKTPNLLSQLQSGELDAALLALPIRYEGLDAVPLLEESFWLAVAKDHPLAKRKSVSVDDMHGLSLMLLEDGHCLRDQALEVCQLAGAHESTTFKASSLETLRQMVASGLGVTLLPEMALRQDDHGIRYLPIKDAPSRQVALVYRASTARRQSLVLLIQALRKAYEQVRQVA</sequence>
<dbReference type="Proteomes" id="UP000295375">
    <property type="component" value="Unassembled WGS sequence"/>
</dbReference>
<comment type="similarity">
    <text evidence="1">Belongs to the LysR transcriptional regulatory family.</text>
</comment>
<dbReference type="GO" id="GO:0032993">
    <property type="term" value="C:protein-DNA complex"/>
    <property type="evidence" value="ECO:0007669"/>
    <property type="project" value="TreeGrafter"/>
</dbReference>
<keyword evidence="2" id="KW-0805">Transcription regulation</keyword>
<dbReference type="PANTHER" id="PTHR30346:SF26">
    <property type="entry name" value="HYDROGEN PEROXIDE-INDUCIBLE GENES ACTIVATOR"/>
    <property type="match status" value="1"/>
</dbReference>
<dbReference type="EMBL" id="SNYM01000010">
    <property type="protein sequence ID" value="TDQ47514.1"/>
    <property type="molecule type" value="Genomic_DNA"/>
</dbReference>
<keyword evidence="8" id="KW-1185">Reference proteome</keyword>
<keyword evidence="4" id="KW-0010">Activator</keyword>
<dbReference type="PRINTS" id="PR00039">
    <property type="entry name" value="HTHLYSR"/>
</dbReference>
<dbReference type="OrthoDB" id="9775392at2"/>
<dbReference type="Pfam" id="PF00126">
    <property type="entry name" value="HTH_1"/>
    <property type="match status" value="1"/>
</dbReference>